<gene>
    <name evidence="1" type="ORF">PBRASI_LOCUS6876</name>
</gene>
<protein>
    <submittedName>
        <fullName evidence="1">7330_t:CDS:1</fullName>
    </submittedName>
</protein>
<comment type="caution">
    <text evidence="1">The sequence shown here is derived from an EMBL/GenBank/DDBJ whole genome shotgun (WGS) entry which is preliminary data.</text>
</comment>
<dbReference type="Proteomes" id="UP000789739">
    <property type="component" value="Unassembled WGS sequence"/>
</dbReference>
<name>A0A9N9C086_9GLOM</name>
<dbReference type="AlphaFoldDB" id="A0A9N9C086"/>
<reference evidence="1" key="1">
    <citation type="submission" date="2021-06" db="EMBL/GenBank/DDBJ databases">
        <authorList>
            <person name="Kallberg Y."/>
            <person name="Tangrot J."/>
            <person name="Rosling A."/>
        </authorList>
    </citation>
    <scope>NUCLEOTIDE SEQUENCE</scope>
    <source>
        <strain evidence="1">BR232B</strain>
    </source>
</reference>
<dbReference type="OrthoDB" id="2416119at2759"/>
<dbReference type="EMBL" id="CAJVPI010000974">
    <property type="protein sequence ID" value="CAG8586080.1"/>
    <property type="molecule type" value="Genomic_DNA"/>
</dbReference>
<proteinExistence type="predicted"/>
<evidence type="ECO:0000313" key="2">
    <source>
        <dbReference type="Proteomes" id="UP000789739"/>
    </source>
</evidence>
<keyword evidence="2" id="KW-1185">Reference proteome</keyword>
<sequence length="140" mass="14332">MGNSNSSEDVATEIVKKIGSTALAISYFTPAAIVTGPATAVIAGGGLITEGIGHLTDNDDCKEVGGFFRGLGIDAAIDGVAGGALEGVKMSKGVAEFAKAGCEGFSRMSDDCNRAAGQFFIPTPPPRETLFVIKNIKHLI</sequence>
<organism evidence="1 2">
    <name type="scientific">Paraglomus brasilianum</name>
    <dbReference type="NCBI Taxonomy" id="144538"/>
    <lineage>
        <taxon>Eukaryota</taxon>
        <taxon>Fungi</taxon>
        <taxon>Fungi incertae sedis</taxon>
        <taxon>Mucoromycota</taxon>
        <taxon>Glomeromycotina</taxon>
        <taxon>Glomeromycetes</taxon>
        <taxon>Paraglomerales</taxon>
        <taxon>Paraglomeraceae</taxon>
        <taxon>Paraglomus</taxon>
    </lineage>
</organism>
<evidence type="ECO:0000313" key="1">
    <source>
        <dbReference type="EMBL" id="CAG8586080.1"/>
    </source>
</evidence>
<accession>A0A9N9C086</accession>